<evidence type="ECO:0000256" key="4">
    <source>
        <dbReference type="ARBA" id="ARBA00022490"/>
    </source>
</evidence>
<accession>A0A075AGH1</accession>
<evidence type="ECO:0000256" key="3">
    <source>
        <dbReference type="ARBA" id="ARBA00007286"/>
    </source>
</evidence>
<evidence type="ECO:0000313" key="7">
    <source>
        <dbReference type="EMBL" id="KER28709.1"/>
    </source>
</evidence>
<dbReference type="Pfam" id="PF12926">
    <property type="entry name" value="MOZART2"/>
    <property type="match status" value="1"/>
</dbReference>
<dbReference type="Proteomes" id="UP000054324">
    <property type="component" value="Unassembled WGS sequence"/>
</dbReference>
<dbReference type="OrthoDB" id="6242164at2759"/>
<comment type="subcellular location">
    <subcellularLocation>
        <location evidence="2">Cytoplasm</location>
        <location evidence="2">Cytoskeleton</location>
        <location evidence="2">Microtubule organizing center</location>
        <location evidence="2">Centrosome</location>
    </subcellularLocation>
    <subcellularLocation>
        <location evidence="1">Cytoplasm</location>
        <location evidence="1">Cytoskeleton</location>
        <location evidence="1">Spindle</location>
    </subcellularLocation>
</comment>
<evidence type="ECO:0000256" key="2">
    <source>
        <dbReference type="ARBA" id="ARBA00004300"/>
    </source>
</evidence>
<name>A0A075AGH1_OPIVI</name>
<sequence>MDELLALQKLCCFRMPEDRLSISPIPLLAGKPRDEQYVPLMKSTDILLYELLLKSGVPVDQEVFRHTLGLIRIGCSPDVILDMLRHLASRTTRNNSRNTDRSIDLPAHNWSQLVGGDSARLSDSTNELRNAPIPHSRARSTQPAKSNG</sequence>
<reference evidence="7 8" key="1">
    <citation type="submission" date="2013-11" db="EMBL/GenBank/DDBJ databases">
        <title>Opisthorchis viverrini - life in the bile duct.</title>
        <authorList>
            <person name="Young N.D."/>
            <person name="Nagarajan N."/>
            <person name="Lin S.J."/>
            <person name="Korhonen P.K."/>
            <person name="Jex A.R."/>
            <person name="Hall R.S."/>
            <person name="Safavi-Hemami H."/>
            <person name="Kaewkong W."/>
            <person name="Bertrand D."/>
            <person name="Gao S."/>
            <person name="Seet Q."/>
            <person name="Wongkham S."/>
            <person name="Teh B.T."/>
            <person name="Wongkham C."/>
            <person name="Intapan P.M."/>
            <person name="Maleewong W."/>
            <person name="Yang X."/>
            <person name="Hu M."/>
            <person name="Wang Z."/>
            <person name="Hofmann A."/>
            <person name="Sternberg P.W."/>
            <person name="Tan P."/>
            <person name="Wang J."/>
            <person name="Gasser R.B."/>
        </authorList>
    </citation>
    <scope>NUCLEOTIDE SEQUENCE [LARGE SCALE GENOMIC DNA]</scope>
</reference>
<evidence type="ECO:0000256" key="5">
    <source>
        <dbReference type="ARBA" id="ARBA00023212"/>
    </source>
</evidence>
<dbReference type="GO" id="GO:0005813">
    <property type="term" value="C:centrosome"/>
    <property type="evidence" value="ECO:0007669"/>
    <property type="project" value="UniProtKB-SubCell"/>
</dbReference>
<evidence type="ECO:0000256" key="6">
    <source>
        <dbReference type="SAM" id="MobiDB-lite"/>
    </source>
</evidence>
<dbReference type="KEGG" id="ovi:T265_04498"/>
<dbReference type="InterPro" id="IPR024332">
    <property type="entry name" value="MOZART2"/>
</dbReference>
<comment type="similarity">
    <text evidence="3">Belongs to the MOZART2 family.</text>
</comment>
<evidence type="ECO:0000256" key="1">
    <source>
        <dbReference type="ARBA" id="ARBA00004186"/>
    </source>
</evidence>
<protein>
    <submittedName>
        <fullName evidence="7">Uncharacterized protein</fullName>
    </submittedName>
</protein>
<dbReference type="AlphaFoldDB" id="A0A075AGH1"/>
<dbReference type="STRING" id="6198.A0A075AGH1"/>
<keyword evidence="4" id="KW-0963">Cytoplasm</keyword>
<keyword evidence="5" id="KW-0206">Cytoskeleton</keyword>
<evidence type="ECO:0000313" key="8">
    <source>
        <dbReference type="Proteomes" id="UP000054324"/>
    </source>
</evidence>
<dbReference type="GO" id="GO:0005819">
    <property type="term" value="C:spindle"/>
    <property type="evidence" value="ECO:0007669"/>
    <property type="project" value="UniProtKB-SubCell"/>
</dbReference>
<feature type="region of interest" description="Disordered" evidence="6">
    <location>
        <begin position="116"/>
        <end position="148"/>
    </location>
</feature>
<dbReference type="GeneID" id="20318680"/>
<organism evidence="7 8">
    <name type="scientific">Opisthorchis viverrini</name>
    <name type="common">Southeast Asian liver fluke</name>
    <dbReference type="NCBI Taxonomy" id="6198"/>
    <lineage>
        <taxon>Eukaryota</taxon>
        <taxon>Metazoa</taxon>
        <taxon>Spiralia</taxon>
        <taxon>Lophotrochozoa</taxon>
        <taxon>Platyhelminthes</taxon>
        <taxon>Trematoda</taxon>
        <taxon>Digenea</taxon>
        <taxon>Opisthorchiida</taxon>
        <taxon>Opisthorchiata</taxon>
        <taxon>Opisthorchiidae</taxon>
        <taxon>Opisthorchis</taxon>
    </lineage>
</organism>
<dbReference type="CTD" id="20318680"/>
<dbReference type="RefSeq" id="XP_009167517.1">
    <property type="nucleotide sequence ID" value="XM_009169253.1"/>
</dbReference>
<keyword evidence="8" id="KW-1185">Reference proteome</keyword>
<proteinExistence type="inferred from homology"/>
<feature type="compositionally biased region" description="Polar residues" evidence="6">
    <location>
        <begin position="139"/>
        <end position="148"/>
    </location>
</feature>
<dbReference type="EMBL" id="KL596693">
    <property type="protein sequence ID" value="KER28709.1"/>
    <property type="molecule type" value="Genomic_DNA"/>
</dbReference>
<gene>
    <name evidence="7" type="ORF">T265_04498</name>
</gene>